<dbReference type="OrthoDB" id="6259379at2759"/>
<comment type="caution">
    <text evidence="3">The sequence shown here is derived from an EMBL/GenBank/DDBJ whole genome shotgun (WGS) entry which is preliminary data.</text>
</comment>
<sequence>MLVLLCCLQSRSRQRFMDAALNLDLDTQSVIFHLVHEPMTQVSMGQNLARECVLAGFKGPNGKQDSRAIMHQSTLAVLDTANNEETPIKSAQVRKVIHQSFRELHEAESISNGVDYDKDIFRKSWSAGQIVTCNAIATSSPATQIMDKFDILSSSPVFRVPAPVRPKKKSMAVMKHDPENDSCSEVPSDDDLVPVHQQQRSSGMAYPLSPSTLPPPPPPISSGDGVPTAAGMRHQRPTDLRLTLSSQLSNCQYRSSRNASQSNSLIDLSDITNGQKSNLHPPASPLATLKNLLDSPLWTQKTRLREAERDKRRLLSELEKERAYRDEVENVVTELRNQLDEARRRATEAESRVTRLSRDLVACQDQADELNLCRTELVMREDEIVDLKKRLNSFQDVLNHSRQLELQNANLHQECADHKLKIEQLSMKLTEIKDRRMVCTEVETLRSKLRDVEAQLAQQLLERETAEKDARRQQELYSQLKLQQTVQEKRRARNARRLSGGIDPKNLGSQLRLSALHSGDEIECEDPSLLRLGSKDSVESSNSATSKLKAESVPLRDGENLGSVLQGELRAAQEESSRLKKQLEETSTRLQKREQEINQLTERVQQLAVDLASSSTQCELTEQAAEQSRAVLSKLQTDLATLEGRLIWVRTMNEKSLNSARQSVSTDLIARLENTGILDRIKGIGTGLSDSLNQLCQLFTSNLDDVWSLFMNQLSSLQSTITELRSTAKHLETALNQKEDDLTRVTNQLHDQTRNHAQQLVSKQSELMDMKRQFEVLKQEQCTNSQIATDLQGQVNALIHEKEQLIKNLDLVKEQSTREMCQSKEMLERATQRLRELEEQLEVQKNPGNFDVATQTEGVQGELPIPTDVSPLTDSLYRSDMDENERRELDDDQSFVEEETQAYKALAADRRGLSDELVRLHNELADSHADRCELKQQVMDLEKELISKEMELQRQTALFTRSQEQWVLAEHEALDTKNQLAQLRADYAAKLQALRAELLPHIGRSRSEASATAAHIEAVRLKYEAERNDLKNKLNKATGDLERLELDRSRLIELNTSLQRELTGTRCLPQDTNQDTPNPVYLTSMHKRQQVTKALESSLHNQQTPSNNPLEDWLETVAANNASHHYDRSSRELKTNGYERAELSDCSSDLSLRGHKLESDEDPRLIVTDSQLVHHNQRSESSRHSRLSIGCNPGLYTRLRKQSPQRTGRRKPKRQMEEIMRQLERLTSSTAELETQAFTMQQNMNMHLQRMSAPVASSTLCALPYAQEQQQAHTVPSGDSCKAHSVSLGGPVTNVFDQNSSVVGNHISAPVHFPSDHQPVVEAYGTDTDADSSAFTDLSQVSSASRHGHPNTDQISSSSPHQQSPQYSLDLSQVSVPLRSDSAYSSRQTRATQPPQFLGRFMTKSSKVEESNSKKSSVTVASPVEPDPERIAELNRRNRLQPMHLRTSYPVETQSFKPEKIAVALRQLSCKSQGKDDPGSFRKPNGSVPLTTVPEEYGNVLREMADENIVDNQSSARLSDPSCIRSTSRFTKSGSLSERSELTARSTQPAAGYCPVPKNLNSIADALIAASGDPSSMAAALELELARAALIGSKEEPLQQSKQSDRSQSSPTVSLGSAHGSMHSDRQNHSIAFEILMEPASAKPRRLPAPRTNSSTIIRRVPGSKGGSALPASASQKCGDQFASAKLPLASTLPTPVQRNPKVREMDVN</sequence>
<feature type="region of interest" description="Disordered" evidence="2">
    <location>
        <begin position="487"/>
        <end position="507"/>
    </location>
</feature>
<gene>
    <name evidence="3" type="ORF">FBUS_09013</name>
</gene>
<name>A0A8E0S3Z8_9TREM</name>
<reference evidence="3" key="1">
    <citation type="submission" date="2019-05" db="EMBL/GenBank/DDBJ databases">
        <title>Annotation for the trematode Fasciolopsis buski.</title>
        <authorList>
            <person name="Choi Y.-J."/>
        </authorList>
    </citation>
    <scope>NUCLEOTIDE SEQUENCE</scope>
    <source>
        <strain evidence="3">HT</strain>
        <tissue evidence="3">Whole worm</tissue>
    </source>
</reference>
<feature type="region of interest" description="Disordered" evidence="2">
    <location>
        <begin position="1689"/>
        <end position="1709"/>
    </location>
</feature>
<keyword evidence="4" id="KW-1185">Reference proteome</keyword>
<feature type="region of interest" description="Disordered" evidence="2">
    <location>
        <begin position="1595"/>
        <end position="1625"/>
    </location>
</feature>
<feature type="coiled-coil region" evidence="1">
    <location>
        <begin position="401"/>
        <end position="483"/>
    </location>
</feature>
<feature type="region of interest" description="Disordered" evidence="2">
    <location>
        <begin position="1512"/>
        <end position="1551"/>
    </location>
</feature>
<dbReference type="PANTHER" id="PTHR45615">
    <property type="entry name" value="MYOSIN HEAVY CHAIN, NON-MUSCLE"/>
    <property type="match status" value="1"/>
</dbReference>
<feature type="region of interest" description="Disordered" evidence="2">
    <location>
        <begin position="1380"/>
        <end position="1399"/>
    </location>
</feature>
<dbReference type="GO" id="GO:0016460">
    <property type="term" value="C:myosin II complex"/>
    <property type="evidence" value="ECO:0007669"/>
    <property type="project" value="TreeGrafter"/>
</dbReference>
<protein>
    <submittedName>
        <fullName evidence="3">RAB6-interacting protein 2</fullName>
    </submittedName>
</protein>
<proteinExistence type="predicted"/>
<feature type="compositionally biased region" description="Low complexity" evidence="2">
    <location>
        <begin position="1599"/>
        <end position="1610"/>
    </location>
</feature>
<dbReference type="GO" id="GO:0005737">
    <property type="term" value="C:cytoplasm"/>
    <property type="evidence" value="ECO:0007669"/>
    <property type="project" value="TreeGrafter"/>
</dbReference>
<feature type="region of interest" description="Disordered" evidence="2">
    <location>
        <begin position="1404"/>
        <end position="1426"/>
    </location>
</feature>
<feature type="compositionally biased region" description="Polar residues" evidence="2">
    <location>
        <begin position="1524"/>
        <end position="1549"/>
    </location>
</feature>
<feature type="coiled-coil region" evidence="1">
    <location>
        <begin position="714"/>
        <end position="847"/>
    </location>
</feature>
<dbReference type="Proteomes" id="UP000728185">
    <property type="component" value="Unassembled WGS sequence"/>
</dbReference>
<feature type="coiled-coil region" evidence="1">
    <location>
        <begin position="301"/>
        <end position="366"/>
    </location>
</feature>
<feature type="region of interest" description="Disordered" evidence="2">
    <location>
        <begin position="533"/>
        <end position="554"/>
    </location>
</feature>
<dbReference type="EMBL" id="LUCM01003328">
    <property type="protein sequence ID" value="KAA0195948.1"/>
    <property type="molecule type" value="Genomic_DNA"/>
</dbReference>
<feature type="region of interest" description="Disordered" evidence="2">
    <location>
        <begin position="162"/>
        <end position="234"/>
    </location>
</feature>
<dbReference type="GO" id="GO:0051015">
    <property type="term" value="F:actin filament binding"/>
    <property type="evidence" value="ECO:0007669"/>
    <property type="project" value="TreeGrafter"/>
</dbReference>
<feature type="coiled-coil region" evidence="1">
    <location>
        <begin position="569"/>
        <end position="645"/>
    </location>
</feature>
<feature type="compositionally biased region" description="Low complexity" evidence="2">
    <location>
        <begin position="1354"/>
        <end position="1368"/>
    </location>
</feature>
<feature type="region of interest" description="Disordered" evidence="2">
    <location>
        <begin position="1307"/>
        <end position="1369"/>
    </location>
</feature>
<feature type="region of interest" description="Disordered" evidence="2">
    <location>
        <begin position="1642"/>
        <end position="1675"/>
    </location>
</feature>
<evidence type="ECO:0000313" key="4">
    <source>
        <dbReference type="Proteomes" id="UP000728185"/>
    </source>
</evidence>
<dbReference type="PANTHER" id="PTHR45615:SF40">
    <property type="entry name" value="MYOSIN HEAVY CHAIN, NON-MUSCLE"/>
    <property type="match status" value="1"/>
</dbReference>
<feature type="compositionally biased region" description="Polar residues" evidence="2">
    <location>
        <begin position="1382"/>
        <end position="1395"/>
    </location>
</feature>
<evidence type="ECO:0000313" key="3">
    <source>
        <dbReference type="EMBL" id="KAA0195948.1"/>
    </source>
</evidence>
<feature type="region of interest" description="Disordered" evidence="2">
    <location>
        <begin position="1174"/>
        <end position="1195"/>
    </location>
</feature>
<organism evidence="3 4">
    <name type="scientific">Fasciolopsis buskii</name>
    <dbReference type="NCBI Taxonomy" id="27845"/>
    <lineage>
        <taxon>Eukaryota</taxon>
        <taxon>Metazoa</taxon>
        <taxon>Spiralia</taxon>
        <taxon>Lophotrochozoa</taxon>
        <taxon>Platyhelminthes</taxon>
        <taxon>Trematoda</taxon>
        <taxon>Digenea</taxon>
        <taxon>Plagiorchiida</taxon>
        <taxon>Echinostomata</taxon>
        <taxon>Echinostomatoidea</taxon>
        <taxon>Fasciolidae</taxon>
        <taxon>Fasciolopsis</taxon>
    </lineage>
</organism>
<feature type="coiled-coil region" evidence="1">
    <location>
        <begin position="903"/>
        <end position="1061"/>
    </location>
</feature>
<dbReference type="GO" id="GO:0032982">
    <property type="term" value="C:myosin filament"/>
    <property type="evidence" value="ECO:0007669"/>
    <property type="project" value="TreeGrafter"/>
</dbReference>
<dbReference type="GO" id="GO:0000146">
    <property type="term" value="F:microfilament motor activity"/>
    <property type="evidence" value="ECO:0007669"/>
    <property type="project" value="TreeGrafter"/>
</dbReference>
<feature type="region of interest" description="Disordered" evidence="2">
    <location>
        <begin position="1471"/>
        <end position="1492"/>
    </location>
</feature>
<keyword evidence="1" id="KW-0175">Coiled coil</keyword>
<evidence type="ECO:0000256" key="1">
    <source>
        <dbReference type="SAM" id="Coils"/>
    </source>
</evidence>
<evidence type="ECO:0000256" key="2">
    <source>
        <dbReference type="SAM" id="MobiDB-lite"/>
    </source>
</evidence>
<accession>A0A8E0S3Z8</accession>